<dbReference type="InterPro" id="IPR032675">
    <property type="entry name" value="LRR_dom_sf"/>
</dbReference>
<evidence type="ECO:0000313" key="4">
    <source>
        <dbReference type="EMBL" id="KAK3205784.1"/>
    </source>
</evidence>
<proteinExistence type="predicted"/>
<dbReference type="Pfam" id="PF25019">
    <property type="entry name" value="LRR_R13L1-DRL21"/>
    <property type="match status" value="1"/>
</dbReference>
<comment type="caution">
    <text evidence="4">The sequence shown here is derived from an EMBL/GenBank/DDBJ whole genome shotgun (WGS) entry which is preliminary data.</text>
</comment>
<dbReference type="EMBL" id="JANJYJ010000006">
    <property type="protein sequence ID" value="KAK3205784.1"/>
    <property type="molecule type" value="Genomic_DNA"/>
</dbReference>
<name>A0AAE0E4E4_9ROSI</name>
<evidence type="ECO:0000256" key="2">
    <source>
        <dbReference type="ARBA" id="ARBA00022821"/>
    </source>
</evidence>
<evidence type="ECO:0000259" key="3">
    <source>
        <dbReference type="Pfam" id="PF25019"/>
    </source>
</evidence>
<evidence type="ECO:0000256" key="1">
    <source>
        <dbReference type="ARBA" id="ARBA00022614"/>
    </source>
</evidence>
<keyword evidence="1" id="KW-0433">Leucine-rich repeat</keyword>
<dbReference type="AlphaFoldDB" id="A0AAE0E4E4"/>
<dbReference type="Proteomes" id="UP001281410">
    <property type="component" value="Unassembled WGS sequence"/>
</dbReference>
<protein>
    <recommendedName>
        <fullName evidence="3">R13L1/DRL21-like LRR repeat region domain-containing protein</fullName>
    </recommendedName>
</protein>
<sequence length="304" mass="34138">MICQVCRRFSREDGRELLKCLTSNIFKCPKLTLLSRLPSVTELRVSDCNEVLLGSISNLKILTLLKVSKNNKLIYLPQCMLLNLTPLNQLYISSFSKLNYLPTELVGLGALETLDISWCDEFESFSEQGMEGLKSLKNLGLHGCRKFTTSSEELQHLSCLEKLTLTGCPKLVALPDGIKYLNSLHLQISGYCIEIQSSSNAPYGFQTTNWWPKEPIGSPKLAVLLEALWYIPALQSLNISCYPNLASLPHWLGDLTSLQTLIIYDCPKLSSLLASIQGLTKLQKLAFRKYPELVKRCEKETGED</sequence>
<dbReference type="PANTHER" id="PTHR36766">
    <property type="entry name" value="PLANT BROAD-SPECTRUM MILDEW RESISTANCE PROTEIN RPW8"/>
    <property type="match status" value="1"/>
</dbReference>
<reference evidence="4" key="1">
    <citation type="journal article" date="2023" name="Plant J.">
        <title>Genome sequences and population genomics provide insights into the demographic history, inbreeding, and mutation load of two 'living fossil' tree species of Dipteronia.</title>
        <authorList>
            <person name="Feng Y."/>
            <person name="Comes H.P."/>
            <person name="Chen J."/>
            <person name="Zhu S."/>
            <person name="Lu R."/>
            <person name="Zhang X."/>
            <person name="Li P."/>
            <person name="Qiu J."/>
            <person name="Olsen K.M."/>
            <person name="Qiu Y."/>
        </authorList>
    </citation>
    <scope>NUCLEOTIDE SEQUENCE</scope>
    <source>
        <strain evidence="4">NBL</strain>
    </source>
</reference>
<gene>
    <name evidence="4" type="ORF">Dsin_019830</name>
</gene>
<feature type="domain" description="R13L1/DRL21-like LRR repeat region" evidence="3">
    <location>
        <begin position="223"/>
        <end position="288"/>
    </location>
</feature>
<dbReference type="InterPro" id="IPR056789">
    <property type="entry name" value="LRR_R13L1-DRL21"/>
</dbReference>
<organism evidence="4 5">
    <name type="scientific">Dipteronia sinensis</name>
    <dbReference type="NCBI Taxonomy" id="43782"/>
    <lineage>
        <taxon>Eukaryota</taxon>
        <taxon>Viridiplantae</taxon>
        <taxon>Streptophyta</taxon>
        <taxon>Embryophyta</taxon>
        <taxon>Tracheophyta</taxon>
        <taxon>Spermatophyta</taxon>
        <taxon>Magnoliopsida</taxon>
        <taxon>eudicotyledons</taxon>
        <taxon>Gunneridae</taxon>
        <taxon>Pentapetalae</taxon>
        <taxon>rosids</taxon>
        <taxon>malvids</taxon>
        <taxon>Sapindales</taxon>
        <taxon>Sapindaceae</taxon>
        <taxon>Hippocastanoideae</taxon>
        <taxon>Acereae</taxon>
        <taxon>Dipteronia</taxon>
    </lineage>
</organism>
<dbReference type="SUPFAM" id="SSF52058">
    <property type="entry name" value="L domain-like"/>
    <property type="match status" value="1"/>
</dbReference>
<dbReference type="GO" id="GO:0006952">
    <property type="term" value="P:defense response"/>
    <property type="evidence" value="ECO:0007669"/>
    <property type="project" value="UniProtKB-KW"/>
</dbReference>
<evidence type="ECO:0000313" key="5">
    <source>
        <dbReference type="Proteomes" id="UP001281410"/>
    </source>
</evidence>
<dbReference type="Gene3D" id="3.80.10.10">
    <property type="entry name" value="Ribonuclease Inhibitor"/>
    <property type="match status" value="2"/>
</dbReference>
<accession>A0AAE0E4E4</accession>
<dbReference type="PANTHER" id="PTHR36766:SF70">
    <property type="entry name" value="DISEASE RESISTANCE PROTEIN RGA4"/>
    <property type="match status" value="1"/>
</dbReference>
<keyword evidence="5" id="KW-1185">Reference proteome</keyword>
<keyword evidence="2" id="KW-0611">Plant defense</keyword>